<accession>A0A6B0GIM0</accession>
<evidence type="ECO:0000313" key="1">
    <source>
        <dbReference type="EMBL" id="MWG34726.1"/>
    </source>
</evidence>
<gene>
    <name evidence="1" type="ORF">GQS65_09530</name>
</gene>
<evidence type="ECO:0000313" key="2">
    <source>
        <dbReference type="Proteomes" id="UP000451471"/>
    </source>
</evidence>
<dbReference type="EMBL" id="WSZK01000015">
    <property type="protein sequence ID" value="MWG34726.1"/>
    <property type="molecule type" value="Genomic_DNA"/>
</dbReference>
<dbReference type="OrthoDB" id="381280at2157"/>
<name>A0A6B0GIM0_9EURY</name>
<organism evidence="1 2">
    <name type="scientific">Halomarina oriensis</name>
    <dbReference type="NCBI Taxonomy" id="671145"/>
    <lineage>
        <taxon>Archaea</taxon>
        <taxon>Methanobacteriati</taxon>
        <taxon>Methanobacteriota</taxon>
        <taxon>Stenosarchaea group</taxon>
        <taxon>Halobacteria</taxon>
        <taxon>Halobacteriales</taxon>
        <taxon>Natronomonadaceae</taxon>
        <taxon>Halomarina</taxon>
    </lineage>
</organism>
<dbReference type="Proteomes" id="UP000451471">
    <property type="component" value="Unassembled WGS sequence"/>
</dbReference>
<dbReference type="AlphaFoldDB" id="A0A6B0GIM0"/>
<keyword evidence="2" id="KW-1185">Reference proteome</keyword>
<reference evidence="1 2" key="1">
    <citation type="submission" date="2019-12" db="EMBL/GenBank/DDBJ databases">
        <title>Halocatena pleomorpha gen. nov. sp. nov., an extremely halophilic archaeon of family Halobacteriaceae isolated from saltpan soil.</title>
        <authorList>
            <person name="Pal Y."/>
            <person name="Verma A."/>
            <person name="Krishnamurthi S."/>
            <person name="Kumar P."/>
        </authorList>
    </citation>
    <scope>NUCLEOTIDE SEQUENCE [LARGE SCALE GENOMIC DNA]</scope>
    <source>
        <strain evidence="1 2">JCM 16495</strain>
    </source>
</reference>
<protein>
    <submittedName>
        <fullName evidence="1">Uncharacterized protein</fullName>
    </submittedName>
</protein>
<dbReference type="RefSeq" id="WP_158204371.1">
    <property type="nucleotide sequence ID" value="NZ_WSZK01000015.1"/>
</dbReference>
<proteinExistence type="predicted"/>
<sequence>MSDDEYMTRVAVHGSVPEDVPGDIEVTNEERDAIVEILFVRSDDEYRVMSRHHQTLFLDHGGGPFDEFGDALESAIETARDEGLPLLRRIYSWVPVSEADELGADRIPIPWEDDE</sequence>
<comment type="caution">
    <text evidence="1">The sequence shown here is derived from an EMBL/GenBank/DDBJ whole genome shotgun (WGS) entry which is preliminary data.</text>
</comment>